<reference evidence="2 3" key="1">
    <citation type="submission" date="2019-02" db="EMBL/GenBank/DDBJ databases">
        <title>Deep-cultivation of Planctomycetes and their phenomic and genomic characterization uncovers novel biology.</title>
        <authorList>
            <person name="Wiegand S."/>
            <person name="Jogler M."/>
            <person name="Boedeker C."/>
            <person name="Pinto D."/>
            <person name="Vollmers J."/>
            <person name="Rivas-Marin E."/>
            <person name="Kohn T."/>
            <person name="Peeters S.H."/>
            <person name="Heuer A."/>
            <person name="Rast P."/>
            <person name="Oberbeckmann S."/>
            <person name="Bunk B."/>
            <person name="Jeske O."/>
            <person name="Meyerdierks A."/>
            <person name="Storesund J.E."/>
            <person name="Kallscheuer N."/>
            <person name="Luecker S."/>
            <person name="Lage O.M."/>
            <person name="Pohl T."/>
            <person name="Merkel B.J."/>
            <person name="Hornburger P."/>
            <person name="Mueller R.-W."/>
            <person name="Bruemmer F."/>
            <person name="Labrenz M."/>
            <person name="Spormann A.M."/>
            <person name="Op Den Camp H."/>
            <person name="Overmann J."/>
            <person name="Amann R."/>
            <person name="Jetten M.S.M."/>
            <person name="Mascher T."/>
            <person name="Medema M.H."/>
            <person name="Devos D.P."/>
            <person name="Kaster A.-K."/>
            <person name="Ovreas L."/>
            <person name="Rohde M."/>
            <person name="Galperin M.Y."/>
            <person name="Jogler C."/>
        </authorList>
    </citation>
    <scope>NUCLEOTIDE SEQUENCE [LARGE SCALE GENOMIC DNA]</scope>
    <source>
        <strain evidence="2 3">KOR34</strain>
    </source>
</reference>
<dbReference type="EMBL" id="SIHJ01000001">
    <property type="protein sequence ID" value="TWT35473.1"/>
    <property type="molecule type" value="Genomic_DNA"/>
</dbReference>
<name>A0A5C5VC01_9BACT</name>
<comment type="caution">
    <text evidence="2">The sequence shown here is derived from an EMBL/GenBank/DDBJ whole genome shotgun (WGS) entry which is preliminary data.</text>
</comment>
<keyword evidence="1" id="KW-1133">Transmembrane helix</keyword>
<keyword evidence="1" id="KW-0812">Transmembrane</keyword>
<feature type="transmembrane region" description="Helical" evidence="1">
    <location>
        <begin position="33"/>
        <end position="52"/>
    </location>
</feature>
<protein>
    <submittedName>
        <fullName evidence="2">Uncharacterized protein</fullName>
    </submittedName>
</protein>
<dbReference type="RefSeq" id="WP_146561674.1">
    <property type="nucleotide sequence ID" value="NZ_SIHJ01000001.1"/>
</dbReference>
<accession>A0A5C5VC01</accession>
<gene>
    <name evidence="2" type="ORF">KOR34_03650</name>
</gene>
<sequence>MSSRQFTMRQLMLLVTVLCAVLAFPGGYVVVGAVAGWATLMMLLTAPMIFFYPAIYRLIAGRGAAAD</sequence>
<keyword evidence="1" id="KW-0472">Membrane</keyword>
<evidence type="ECO:0000313" key="3">
    <source>
        <dbReference type="Proteomes" id="UP000316714"/>
    </source>
</evidence>
<evidence type="ECO:0000313" key="2">
    <source>
        <dbReference type="EMBL" id="TWT35473.1"/>
    </source>
</evidence>
<proteinExistence type="predicted"/>
<keyword evidence="3" id="KW-1185">Reference proteome</keyword>
<dbReference type="Proteomes" id="UP000316714">
    <property type="component" value="Unassembled WGS sequence"/>
</dbReference>
<organism evidence="2 3">
    <name type="scientific">Posidoniimonas corsicana</name>
    <dbReference type="NCBI Taxonomy" id="1938618"/>
    <lineage>
        <taxon>Bacteria</taxon>
        <taxon>Pseudomonadati</taxon>
        <taxon>Planctomycetota</taxon>
        <taxon>Planctomycetia</taxon>
        <taxon>Pirellulales</taxon>
        <taxon>Lacipirellulaceae</taxon>
        <taxon>Posidoniimonas</taxon>
    </lineage>
</organism>
<evidence type="ECO:0000256" key="1">
    <source>
        <dbReference type="SAM" id="Phobius"/>
    </source>
</evidence>
<dbReference type="AlphaFoldDB" id="A0A5C5VC01"/>